<dbReference type="EMBL" id="BTSY01000006">
    <property type="protein sequence ID" value="GMT31817.1"/>
    <property type="molecule type" value="Genomic_DNA"/>
</dbReference>
<feature type="non-terminal residue" evidence="1">
    <location>
        <position position="1"/>
    </location>
</feature>
<reference evidence="1" key="1">
    <citation type="submission" date="2023-10" db="EMBL/GenBank/DDBJ databases">
        <title>Genome assembly of Pristionchus species.</title>
        <authorList>
            <person name="Yoshida K."/>
            <person name="Sommer R.J."/>
        </authorList>
    </citation>
    <scope>NUCLEOTIDE SEQUENCE</scope>
    <source>
        <strain evidence="1">RS5133</strain>
    </source>
</reference>
<evidence type="ECO:0000313" key="1">
    <source>
        <dbReference type="EMBL" id="GMT31817.1"/>
    </source>
</evidence>
<evidence type="ECO:0000313" key="2">
    <source>
        <dbReference type="Proteomes" id="UP001432322"/>
    </source>
</evidence>
<protein>
    <submittedName>
        <fullName evidence="1">Uncharacterized protein</fullName>
    </submittedName>
</protein>
<dbReference type="Proteomes" id="UP001432322">
    <property type="component" value="Unassembled WGS sequence"/>
</dbReference>
<comment type="caution">
    <text evidence="1">The sequence shown here is derived from an EMBL/GenBank/DDBJ whole genome shotgun (WGS) entry which is preliminary data.</text>
</comment>
<proteinExistence type="predicted"/>
<keyword evidence="2" id="KW-1185">Reference proteome</keyword>
<gene>
    <name evidence="1" type="ORF">PFISCL1PPCAC_23114</name>
</gene>
<name>A0AAV5WLA7_9BILA</name>
<organism evidence="1 2">
    <name type="scientific">Pristionchus fissidentatus</name>
    <dbReference type="NCBI Taxonomy" id="1538716"/>
    <lineage>
        <taxon>Eukaryota</taxon>
        <taxon>Metazoa</taxon>
        <taxon>Ecdysozoa</taxon>
        <taxon>Nematoda</taxon>
        <taxon>Chromadorea</taxon>
        <taxon>Rhabditida</taxon>
        <taxon>Rhabditina</taxon>
        <taxon>Diplogasteromorpha</taxon>
        <taxon>Diplogasteroidea</taxon>
        <taxon>Neodiplogasteridae</taxon>
        <taxon>Pristionchus</taxon>
    </lineage>
</organism>
<feature type="non-terminal residue" evidence="1">
    <location>
        <position position="72"/>
    </location>
</feature>
<accession>A0AAV5WLA7</accession>
<dbReference type="AlphaFoldDB" id="A0AAV5WLA7"/>
<sequence>IECAAEIADPEYLSAIPTMFFELFRVYNDQFKRELWITRENMTEEEIEIVRDNLPLCDIRLRGLTEMTYQPF</sequence>